<dbReference type="PANTHER" id="PTHR43675">
    <property type="entry name" value="ARSENITE METHYLTRANSFERASE"/>
    <property type="match status" value="1"/>
</dbReference>
<dbReference type="AlphaFoldDB" id="A0A0L0SKQ4"/>
<dbReference type="eggNOG" id="ENOG502QTI1">
    <property type="taxonomic scope" value="Eukaryota"/>
</dbReference>
<reference evidence="2" key="2">
    <citation type="submission" date="2009-11" db="EMBL/GenBank/DDBJ databases">
        <title>The Genome Sequence of Allomyces macrogynus strain ATCC 38327.</title>
        <authorList>
            <consortium name="The Broad Institute Genome Sequencing Platform"/>
            <person name="Russ C."/>
            <person name="Cuomo C."/>
            <person name="Shea T."/>
            <person name="Young S.K."/>
            <person name="Zeng Q."/>
            <person name="Koehrsen M."/>
            <person name="Haas B."/>
            <person name="Borodovsky M."/>
            <person name="Guigo R."/>
            <person name="Alvarado L."/>
            <person name="Berlin A."/>
            <person name="Borenstein D."/>
            <person name="Chen Z."/>
            <person name="Engels R."/>
            <person name="Freedman E."/>
            <person name="Gellesch M."/>
            <person name="Goldberg J."/>
            <person name="Griggs A."/>
            <person name="Gujja S."/>
            <person name="Heiman D."/>
            <person name="Hepburn T."/>
            <person name="Howarth C."/>
            <person name="Jen D."/>
            <person name="Larson L."/>
            <person name="Lewis B."/>
            <person name="Mehta T."/>
            <person name="Park D."/>
            <person name="Pearson M."/>
            <person name="Roberts A."/>
            <person name="Saif S."/>
            <person name="Shenoy N."/>
            <person name="Sisk P."/>
            <person name="Stolte C."/>
            <person name="Sykes S."/>
            <person name="Walk T."/>
            <person name="White J."/>
            <person name="Yandava C."/>
            <person name="Burger G."/>
            <person name="Gray M.W."/>
            <person name="Holland P.W.H."/>
            <person name="King N."/>
            <person name="Lang F.B.F."/>
            <person name="Roger A.J."/>
            <person name="Ruiz-Trillo I."/>
            <person name="Lander E."/>
            <person name="Nusbaum C."/>
        </authorList>
    </citation>
    <scope>NUCLEOTIDE SEQUENCE [LARGE SCALE GENOMIC DNA]</scope>
    <source>
        <strain evidence="2">ATCC 38327</strain>
    </source>
</reference>
<dbReference type="Gene3D" id="3.40.50.150">
    <property type="entry name" value="Vaccinia Virus protein VP39"/>
    <property type="match status" value="1"/>
</dbReference>
<evidence type="ECO:0000313" key="1">
    <source>
        <dbReference type="EMBL" id="KNE62959.1"/>
    </source>
</evidence>
<proteinExistence type="predicted"/>
<reference evidence="1 2" key="1">
    <citation type="submission" date="2009-11" db="EMBL/GenBank/DDBJ databases">
        <title>Annotation of Allomyces macrogynus ATCC 38327.</title>
        <authorList>
            <consortium name="The Broad Institute Genome Sequencing Platform"/>
            <person name="Russ C."/>
            <person name="Cuomo C."/>
            <person name="Burger G."/>
            <person name="Gray M.W."/>
            <person name="Holland P.W.H."/>
            <person name="King N."/>
            <person name="Lang F.B.F."/>
            <person name="Roger A.J."/>
            <person name="Ruiz-Trillo I."/>
            <person name="Young S.K."/>
            <person name="Zeng Q."/>
            <person name="Gargeya S."/>
            <person name="Fitzgerald M."/>
            <person name="Haas B."/>
            <person name="Abouelleil A."/>
            <person name="Alvarado L."/>
            <person name="Arachchi H.M."/>
            <person name="Berlin A."/>
            <person name="Chapman S.B."/>
            <person name="Gearin G."/>
            <person name="Goldberg J."/>
            <person name="Griggs A."/>
            <person name="Gujja S."/>
            <person name="Hansen M."/>
            <person name="Heiman D."/>
            <person name="Howarth C."/>
            <person name="Larimer J."/>
            <person name="Lui A."/>
            <person name="MacDonald P.J.P."/>
            <person name="McCowen C."/>
            <person name="Montmayeur A."/>
            <person name="Murphy C."/>
            <person name="Neiman D."/>
            <person name="Pearson M."/>
            <person name="Priest M."/>
            <person name="Roberts A."/>
            <person name="Saif S."/>
            <person name="Shea T."/>
            <person name="Sisk P."/>
            <person name="Stolte C."/>
            <person name="Sykes S."/>
            <person name="Wortman J."/>
            <person name="Nusbaum C."/>
            <person name="Birren B."/>
        </authorList>
    </citation>
    <scope>NUCLEOTIDE SEQUENCE [LARGE SCALE GENOMIC DNA]</scope>
    <source>
        <strain evidence="1 2">ATCC 38327</strain>
    </source>
</reference>
<dbReference type="GO" id="GO:0008168">
    <property type="term" value="F:methyltransferase activity"/>
    <property type="evidence" value="ECO:0007669"/>
    <property type="project" value="TreeGrafter"/>
</dbReference>
<dbReference type="STRING" id="578462.A0A0L0SKQ4"/>
<evidence type="ECO:0000313" key="2">
    <source>
        <dbReference type="Proteomes" id="UP000054350"/>
    </source>
</evidence>
<dbReference type="SUPFAM" id="SSF53335">
    <property type="entry name" value="S-adenosyl-L-methionine-dependent methyltransferases"/>
    <property type="match status" value="1"/>
</dbReference>
<dbReference type="InterPro" id="IPR026669">
    <property type="entry name" value="Arsenite_MeTrfase-like"/>
</dbReference>
<dbReference type="Proteomes" id="UP000054350">
    <property type="component" value="Unassembled WGS sequence"/>
</dbReference>
<keyword evidence="2" id="KW-1185">Reference proteome</keyword>
<protein>
    <recommendedName>
        <fullName evidence="3">Methyltransferase type 11 domain-containing protein</fullName>
    </recommendedName>
</protein>
<name>A0A0L0SKQ4_ALLM3</name>
<dbReference type="InterPro" id="IPR029063">
    <property type="entry name" value="SAM-dependent_MTases_sf"/>
</dbReference>
<evidence type="ECO:0008006" key="3">
    <source>
        <dbReference type="Google" id="ProtNLM"/>
    </source>
</evidence>
<dbReference type="OrthoDB" id="15794at2759"/>
<accession>A0A0L0SKQ4</accession>
<dbReference type="CDD" id="cd02440">
    <property type="entry name" value="AdoMet_MTases"/>
    <property type="match status" value="1"/>
</dbReference>
<organism evidence="1 2">
    <name type="scientific">Allomyces macrogynus (strain ATCC 38327)</name>
    <name type="common">Allomyces javanicus var. macrogynus</name>
    <dbReference type="NCBI Taxonomy" id="578462"/>
    <lineage>
        <taxon>Eukaryota</taxon>
        <taxon>Fungi</taxon>
        <taxon>Fungi incertae sedis</taxon>
        <taxon>Blastocladiomycota</taxon>
        <taxon>Blastocladiomycetes</taxon>
        <taxon>Blastocladiales</taxon>
        <taxon>Blastocladiaceae</taxon>
        <taxon>Allomyces</taxon>
    </lineage>
</organism>
<gene>
    <name evidence="1" type="ORF">AMAG_08132</name>
</gene>
<dbReference type="EMBL" id="GG745341">
    <property type="protein sequence ID" value="KNE62959.1"/>
    <property type="molecule type" value="Genomic_DNA"/>
</dbReference>
<dbReference type="PANTHER" id="PTHR43675:SF1">
    <property type="entry name" value="RIKEN CDNA 2700097O09 GENE"/>
    <property type="match status" value="1"/>
</dbReference>
<dbReference type="VEuPathDB" id="FungiDB:AMAG_08132"/>
<sequence>MTTATTLTSAKHQLLGLLHALGDRERCQDLLAFAADVAEHITNLYGHADEDDDDNRDDDDTDFVLPTLDDMENRAAAREELAMIAADLRESVPVVTAVLESEAVTYPAERDGVRANMDQMSDLTSKNTVHVDAFLYDDATVDDLCDEGQLARYYCTACGTAKHVEPLNFISHSLSVDNAEGLFSRYFKTTTLPILDIGSRTGALLYSAAHFTTSPTITGIELNRDWAELSQTMVKRYALVDRISVLAGDVRTFRTAVEAATGIIVMNNVFEYFADTQEQRAIWTWLLQHWSATWIVTVPALESQWRACQLDTVEPQLVKAFQRRYVLARTHTAVDGEFEVSMYRRRDAGQQ</sequence>